<dbReference type="InterPro" id="IPR036396">
    <property type="entry name" value="Cyt_P450_sf"/>
</dbReference>
<dbReference type="InterPro" id="IPR001128">
    <property type="entry name" value="Cyt_P450"/>
</dbReference>
<keyword evidence="4 8" id="KW-0560">Oxidoreductase</keyword>
<dbReference type="PROSITE" id="PS00086">
    <property type="entry name" value="CYTOCHROME_P450"/>
    <property type="match status" value="1"/>
</dbReference>
<gene>
    <name evidence="9" type="ORF">GSM42_19365</name>
</gene>
<keyword evidence="2 7" id="KW-0349">Heme</keyword>
<evidence type="ECO:0000256" key="5">
    <source>
        <dbReference type="ARBA" id="ARBA00023004"/>
    </source>
</evidence>
<evidence type="ECO:0000256" key="2">
    <source>
        <dbReference type="ARBA" id="ARBA00022617"/>
    </source>
</evidence>
<accession>A0A6I4W504</accession>
<dbReference type="Proteomes" id="UP000430692">
    <property type="component" value="Unassembled WGS sequence"/>
</dbReference>
<dbReference type="Gene3D" id="1.10.630.10">
    <property type="entry name" value="Cytochrome P450"/>
    <property type="match status" value="1"/>
</dbReference>
<keyword evidence="6 8" id="KW-0503">Monooxygenase</keyword>
<dbReference type="InterPro" id="IPR017972">
    <property type="entry name" value="Cyt_P450_CS"/>
</dbReference>
<keyword evidence="5 7" id="KW-0408">Iron</keyword>
<proteinExistence type="inferred from homology"/>
<dbReference type="CDD" id="cd11053">
    <property type="entry name" value="CYP110-like"/>
    <property type="match status" value="1"/>
</dbReference>
<dbReference type="InterPro" id="IPR002401">
    <property type="entry name" value="Cyt_P450_E_grp-I"/>
</dbReference>
<comment type="similarity">
    <text evidence="1 8">Belongs to the cytochrome P450 family.</text>
</comment>
<reference evidence="9 10" key="1">
    <citation type="submission" date="2019-12" db="EMBL/GenBank/DDBJ databases">
        <title>Whole-genome analyses of novel actinobacteria.</title>
        <authorList>
            <person name="Sahin N."/>
            <person name="Saygin H."/>
        </authorList>
    </citation>
    <scope>NUCLEOTIDE SEQUENCE [LARGE SCALE GENOMIC DNA]</scope>
    <source>
        <strain evidence="9 10">KC615</strain>
    </source>
</reference>
<evidence type="ECO:0000256" key="6">
    <source>
        <dbReference type="ARBA" id="ARBA00023033"/>
    </source>
</evidence>
<evidence type="ECO:0000313" key="10">
    <source>
        <dbReference type="Proteomes" id="UP000430692"/>
    </source>
</evidence>
<evidence type="ECO:0000256" key="8">
    <source>
        <dbReference type="RuleBase" id="RU000461"/>
    </source>
</evidence>
<keyword evidence="3 7" id="KW-0479">Metal-binding</keyword>
<organism evidence="9 10">
    <name type="scientific">Shimazuella alba</name>
    <dbReference type="NCBI Taxonomy" id="2690964"/>
    <lineage>
        <taxon>Bacteria</taxon>
        <taxon>Bacillati</taxon>
        <taxon>Bacillota</taxon>
        <taxon>Bacilli</taxon>
        <taxon>Bacillales</taxon>
        <taxon>Thermoactinomycetaceae</taxon>
        <taxon>Shimazuella</taxon>
    </lineage>
</organism>
<dbReference type="GO" id="GO:0005506">
    <property type="term" value="F:iron ion binding"/>
    <property type="evidence" value="ECO:0007669"/>
    <property type="project" value="InterPro"/>
</dbReference>
<dbReference type="PANTHER" id="PTHR24291:SF50">
    <property type="entry name" value="BIFUNCTIONAL ALBAFLAVENONE MONOOXYGENASE_TERPENE SYNTHASE"/>
    <property type="match status" value="1"/>
</dbReference>
<dbReference type="PANTHER" id="PTHR24291">
    <property type="entry name" value="CYTOCHROME P450 FAMILY 4"/>
    <property type="match status" value="1"/>
</dbReference>
<dbReference type="EMBL" id="WUUL01000020">
    <property type="protein sequence ID" value="MXQ55844.1"/>
    <property type="molecule type" value="Genomic_DNA"/>
</dbReference>
<sequence>MNSTKDRKHIPGPRSLFGRYMNLLRFYRNPFTYSRWLHDEYGKIVALGQEDNPSYVFAFGSEYNQQILTDPDLFQISSSLLKIPEESILGKMFYNNLILMTGEKHKKHRRLMQPAFHRQQIASYCSDMVQLTHQLGDHWETKGQIELNHEMKKLTQRIAVKTLFGLYNEEELDEMGGYIHKMTKSMLWVTLAPINIPGTPYYQAVQCTRQLDTKIRAMITRKQSEANATDVLASLIQARDEDGTQLSDEELVGHAFTLYVAGHETTANALTWSIFLLSQHPDILKNLLEELDGILNGSDPSLENLSSLSLLDGVIKESLRLLPPAGIGVRITSKSCELGGYMIPKGTNIFFNQMITHRLPDLYEEPDRFKPERWDSIKRSPYEYLPFSAGQHMCIGWNFATQEMKVVLAILLQRFRFAVIPGSKISPNMMMRPIHGMPMKLVPQDGQFHKVSVRGTINLYIDL</sequence>
<evidence type="ECO:0000256" key="1">
    <source>
        <dbReference type="ARBA" id="ARBA00010617"/>
    </source>
</evidence>
<evidence type="ECO:0000313" key="9">
    <source>
        <dbReference type="EMBL" id="MXQ55844.1"/>
    </source>
</evidence>
<dbReference type="PRINTS" id="PR00385">
    <property type="entry name" value="P450"/>
</dbReference>
<dbReference type="InterPro" id="IPR050196">
    <property type="entry name" value="Cytochrome_P450_Monoox"/>
</dbReference>
<comment type="cofactor">
    <cofactor evidence="7">
        <name>heme</name>
        <dbReference type="ChEBI" id="CHEBI:30413"/>
    </cofactor>
</comment>
<dbReference type="PRINTS" id="PR00463">
    <property type="entry name" value="EP450I"/>
</dbReference>
<evidence type="ECO:0000256" key="7">
    <source>
        <dbReference type="PIRSR" id="PIRSR602401-1"/>
    </source>
</evidence>
<dbReference type="Pfam" id="PF00067">
    <property type="entry name" value="p450"/>
    <property type="match status" value="1"/>
</dbReference>
<protein>
    <submittedName>
        <fullName evidence="9">Cytochrome P450</fullName>
    </submittedName>
</protein>
<evidence type="ECO:0000256" key="4">
    <source>
        <dbReference type="ARBA" id="ARBA00023002"/>
    </source>
</evidence>
<dbReference type="AlphaFoldDB" id="A0A6I4W504"/>
<feature type="binding site" description="axial binding residue" evidence="7">
    <location>
        <position position="394"/>
    </location>
    <ligand>
        <name>heme</name>
        <dbReference type="ChEBI" id="CHEBI:30413"/>
    </ligand>
    <ligandPart>
        <name>Fe</name>
        <dbReference type="ChEBI" id="CHEBI:18248"/>
    </ligandPart>
</feature>
<comment type="caution">
    <text evidence="9">The sequence shown here is derived from an EMBL/GenBank/DDBJ whole genome shotgun (WGS) entry which is preliminary data.</text>
</comment>
<evidence type="ECO:0000256" key="3">
    <source>
        <dbReference type="ARBA" id="ARBA00022723"/>
    </source>
</evidence>
<dbReference type="GO" id="GO:0016705">
    <property type="term" value="F:oxidoreductase activity, acting on paired donors, with incorporation or reduction of molecular oxygen"/>
    <property type="evidence" value="ECO:0007669"/>
    <property type="project" value="InterPro"/>
</dbReference>
<dbReference type="GO" id="GO:0004497">
    <property type="term" value="F:monooxygenase activity"/>
    <property type="evidence" value="ECO:0007669"/>
    <property type="project" value="UniProtKB-KW"/>
</dbReference>
<dbReference type="SUPFAM" id="SSF48264">
    <property type="entry name" value="Cytochrome P450"/>
    <property type="match status" value="1"/>
</dbReference>
<dbReference type="GO" id="GO:0020037">
    <property type="term" value="F:heme binding"/>
    <property type="evidence" value="ECO:0007669"/>
    <property type="project" value="InterPro"/>
</dbReference>
<keyword evidence="10" id="KW-1185">Reference proteome</keyword>
<name>A0A6I4W504_9BACL</name>